<dbReference type="InterPro" id="IPR050662">
    <property type="entry name" value="Sec-metab_biosynth-thioest"/>
</dbReference>
<protein>
    <submittedName>
        <fullName evidence="3">Beta-lactamase-like protein 2-like</fullName>
    </submittedName>
</protein>
<dbReference type="Proteomes" id="UP000694865">
    <property type="component" value="Unplaced"/>
</dbReference>
<dbReference type="InterPro" id="IPR001279">
    <property type="entry name" value="Metallo-B-lactamas"/>
</dbReference>
<evidence type="ECO:0000313" key="3">
    <source>
        <dbReference type="RefSeq" id="XP_006818895.1"/>
    </source>
</evidence>
<reference evidence="3" key="1">
    <citation type="submission" date="2025-08" db="UniProtKB">
        <authorList>
            <consortium name="RefSeq"/>
        </authorList>
    </citation>
    <scope>IDENTIFICATION</scope>
    <source>
        <tissue evidence="3">Testes</tissue>
    </source>
</reference>
<dbReference type="Gene3D" id="3.60.15.10">
    <property type="entry name" value="Ribonuclease Z/Hydroxyacylglutathione hydrolase-like"/>
    <property type="match status" value="1"/>
</dbReference>
<accession>A0ABM0MFV4</accession>
<dbReference type="InterPro" id="IPR036866">
    <property type="entry name" value="RibonucZ/Hydroxyglut_hydro"/>
</dbReference>
<name>A0ABM0MFV4_SACKO</name>
<keyword evidence="2" id="KW-1185">Reference proteome</keyword>
<sequence length="151" mass="17206">MHVIPPYLWVSMNIVRSQFLRLASTMTTFIPDVEQLSSRVIRVLGCNPGPMTLQGTNTYIVGTGPRRILIDTGEPNIPDYLTNLKKTLQEHKIHIQEILITHWHSDHVGGIQGVCEQIQAEPLIFDCEKRCRTARQKPIEIFDFDELSKGV</sequence>
<proteinExistence type="predicted"/>
<dbReference type="PANTHER" id="PTHR23131">
    <property type="entry name" value="ENDORIBONUCLEASE LACTB2"/>
    <property type="match status" value="1"/>
</dbReference>
<feature type="domain" description="Metallo-beta-lactamase" evidence="1">
    <location>
        <begin position="53"/>
        <end position="121"/>
    </location>
</feature>
<dbReference type="GeneID" id="102806954"/>
<dbReference type="RefSeq" id="XP_006818895.1">
    <property type="nucleotide sequence ID" value="XM_006818832.1"/>
</dbReference>
<dbReference type="Pfam" id="PF00753">
    <property type="entry name" value="Lactamase_B"/>
    <property type="match status" value="1"/>
</dbReference>
<gene>
    <name evidence="3" type="primary">LOC102806954</name>
</gene>
<dbReference type="SUPFAM" id="SSF56281">
    <property type="entry name" value="Metallo-hydrolase/oxidoreductase"/>
    <property type="match status" value="1"/>
</dbReference>
<dbReference type="PANTHER" id="PTHR23131:SF0">
    <property type="entry name" value="ENDORIBONUCLEASE LACTB2"/>
    <property type="match status" value="1"/>
</dbReference>
<organism evidence="2 3">
    <name type="scientific">Saccoglossus kowalevskii</name>
    <name type="common">Acorn worm</name>
    <dbReference type="NCBI Taxonomy" id="10224"/>
    <lineage>
        <taxon>Eukaryota</taxon>
        <taxon>Metazoa</taxon>
        <taxon>Hemichordata</taxon>
        <taxon>Enteropneusta</taxon>
        <taxon>Harrimaniidae</taxon>
        <taxon>Saccoglossus</taxon>
    </lineage>
</organism>
<evidence type="ECO:0000313" key="2">
    <source>
        <dbReference type="Proteomes" id="UP000694865"/>
    </source>
</evidence>
<feature type="non-terminal residue" evidence="3">
    <location>
        <position position="151"/>
    </location>
</feature>
<evidence type="ECO:0000259" key="1">
    <source>
        <dbReference type="Pfam" id="PF00753"/>
    </source>
</evidence>